<dbReference type="Gene3D" id="3.40.190.290">
    <property type="match status" value="1"/>
</dbReference>
<dbReference type="InterPro" id="IPR005119">
    <property type="entry name" value="LysR_subst-bd"/>
</dbReference>
<keyword evidence="2" id="KW-0805">Transcription regulation</keyword>
<dbReference type="Gene3D" id="1.10.10.10">
    <property type="entry name" value="Winged helix-like DNA-binding domain superfamily/Winged helix DNA-binding domain"/>
    <property type="match status" value="1"/>
</dbReference>
<keyword evidence="4" id="KW-0804">Transcription</keyword>
<dbReference type="PANTHER" id="PTHR30419:SF24">
    <property type="entry name" value="HTH-TYPE TRANSCRIPTIONAL REGULATOR CZCR"/>
    <property type="match status" value="1"/>
</dbReference>
<evidence type="ECO:0000256" key="4">
    <source>
        <dbReference type="ARBA" id="ARBA00023163"/>
    </source>
</evidence>
<dbReference type="SUPFAM" id="SSF53850">
    <property type="entry name" value="Periplasmic binding protein-like II"/>
    <property type="match status" value="1"/>
</dbReference>
<evidence type="ECO:0000256" key="2">
    <source>
        <dbReference type="ARBA" id="ARBA00023015"/>
    </source>
</evidence>
<comment type="similarity">
    <text evidence="1">Belongs to the LysR transcriptional regulatory family.</text>
</comment>
<dbReference type="GO" id="GO:0003677">
    <property type="term" value="F:DNA binding"/>
    <property type="evidence" value="ECO:0007669"/>
    <property type="project" value="UniProtKB-KW"/>
</dbReference>
<dbReference type="Proteomes" id="UP000810207">
    <property type="component" value="Unassembled WGS sequence"/>
</dbReference>
<accession>A0ABS4RNC3</accession>
<dbReference type="InterPro" id="IPR036388">
    <property type="entry name" value="WH-like_DNA-bd_sf"/>
</dbReference>
<dbReference type="SUPFAM" id="SSF46785">
    <property type="entry name" value="Winged helix' DNA-binding domain"/>
    <property type="match status" value="1"/>
</dbReference>
<gene>
    <name evidence="6" type="ORF">J2Z28_001006</name>
</gene>
<dbReference type="PROSITE" id="PS50931">
    <property type="entry name" value="HTH_LYSR"/>
    <property type="match status" value="1"/>
</dbReference>
<dbReference type="InterPro" id="IPR036390">
    <property type="entry name" value="WH_DNA-bd_sf"/>
</dbReference>
<dbReference type="InterPro" id="IPR050950">
    <property type="entry name" value="HTH-type_LysR_regulators"/>
</dbReference>
<comment type="caution">
    <text evidence="6">The sequence shown here is derived from an EMBL/GenBank/DDBJ whole genome shotgun (WGS) entry which is preliminary data.</text>
</comment>
<dbReference type="EMBL" id="JAGIKV010000003">
    <property type="protein sequence ID" value="MBP2244393.1"/>
    <property type="molecule type" value="Genomic_DNA"/>
</dbReference>
<dbReference type="InterPro" id="IPR000847">
    <property type="entry name" value="LysR_HTH_N"/>
</dbReference>
<dbReference type="Pfam" id="PF03466">
    <property type="entry name" value="LysR_substrate"/>
    <property type="match status" value="1"/>
</dbReference>
<evidence type="ECO:0000313" key="6">
    <source>
        <dbReference type="EMBL" id="MBP2244393.1"/>
    </source>
</evidence>
<feature type="domain" description="HTH lysR-type" evidence="5">
    <location>
        <begin position="12"/>
        <end position="69"/>
    </location>
</feature>
<dbReference type="CDD" id="cd05466">
    <property type="entry name" value="PBP2_LTTR_substrate"/>
    <property type="match status" value="1"/>
</dbReference>
<sequence length="302" mass="33644">MHQKWEGTEPFMSLIKYEILNTVVEYGSLTKAAEALNITQSAVSHAIASLETECGFSLLHRSRSGVRVTAEGERILGYTREILRWTELMNQEISLIRGAEIGTVRIGTFASVSTQWLPGILKQFRLRHPGIEIKLWEGDYAEIEGWLAGGAIDLGFLSLGDSSPFETIPLQKDRMMCILPLDHPLASEESVSFDILLEQPFILPKWGGDNEIERLIRQHAAKLNVVYEVAEDQAIMAMVRNGLGISLLPEMVLQNHTDSLALVPLTGDPYRTIGMACPSLGNLSPATRRFIEEVQQWLGQAM</sequence>
<reference evidence="6 7" key="1">
    <citation type="submission" date="2021-03" db="EMBL/GenBank/DDBJ databases">
        <title>Genomic Encyclopedia of Type Strains, Phase IV (KMG-IV): sequencing the most valuable type-strain genomes for metagenomic binning, comparative biology and taxonomic classification.</title>
        <authorList>
            <person name="Goeker M."/>
        </authorList>
    </citation>
    <scope>NUCLEOTIDE SEQUENCE [LARGE SCALE GENOMIC DNA]</scope>
    <source>
        <strain evidence="6 7">DSM 21292</strain>
    </source>
</reference>
<evidence type="ECO:0000256" key="1">
    <source>
        <dbReference type="ARBA" id="ARBA00009437"/>
    </source>
</evidence>
<dbReference type="PANTHER" id="PTHR30419">
    <property type="entry name" value="HTH-TYPE TRANSCRIPTIONAL REGULATOR YBHD"/>
    <property type="match status" value="1"/>
</dbReference>
<evidence type="ECO:0000256" key="3">
    <source>
        <dbReference type="ARBA" id="ARBA00023125"/>
    </source>
</evidence>
<proteinExistence type="inferred from homology"/>
<organism evidence="6 7">
    <name type="scientific">Paenibacillus xylanexedens</name>
    <dbReference type="NCBI Taxonomy" id="528191"/>
    <lineage>
        <taxon>Bacteria</taxon>
        <taxon>Bacillati</taxon>
        <taxon>Bacillota</taxon>
        <taxon>Bacilli</taxon>
        <taxon>Bacillales</taxon>
        <taxon>Paenibacillaceae</taxon>
        <taxon>Paenibacillus</taxon>
    </lineage>
</organism>
<keyword evidence="7" id="KW-1185">Reference proteome</keyword>
<evidence type="ECO:0000259" key="5">
    <source>
        <dbReference type="PROSITE" id="PS50931"/>
    </source>
</evidence>
<keyword evidence="3 6" id="KW-0238">DNA-binding</keyword>
<evidence type="ECO:0000313" key="7">
    <source>
        <dbReference type="Proteomes" id="UP000810207"/>
    </source>
</evidence>
<protein>
    <submittedName>
        <fullName evidence="6">DNA-binding transcriptional LysR family regulator</fullName>
    </submittedName>
</protein>
<dbReference type="PRINTS" id="PR00039">
    <property type="entry name" value="HTHLYSR"/>
</dbReference>
<name>A0ABS4RNC3_PAEXY</name>
<dbReference type="Pfam" id="PF00126">
    <property type="entry name" value="HTH_1"/>
    <property type="match status" value="1"/>
</dbReference>